<keyword evidence="8" id="KW-0393">Immunoglobulin domain</keyword>
<name>A0A8C5LUN5_9ANUR</name>
<evidence type="ECO:0000256" key="8">
    <source>
        <dbReference type="ARBA" id="ARBA00023319"/>
    </source>
</evidence>
<organism evidence="13 14">
    <name type="scientific">Leptobrachium leishanense</name>
    <name type="common">Leishan spiny toad</name>
    <dbReference type="NCBI Taxonomy" id="445787"/>
    <lineage>
        <taxon>Eukaryota</taxon>
        <taxon>Metazoa</taxon>
        <taxon>Chordata</taxon>
        <taxon>Craniata</taxon>
        <taxon>Vertebrata</taxon>
        <taxon>Euteleostomi</taxon>
        <taxon>Amphibia</taxon>
        <taxon>Batrachia</taxon>
        <taxon>Anura</taxon>
        <taxon>Pelobatoidea</taxon>
        <taxon>Megophryidae</taxon>
        <taxon>Leptobrachium</taxon>
    </lineage>
</organism>
<keyword evidence="7" id="KW-1015">Disulfide bond</keyword>
<evidence type="ECO:0000256" key="1">
    <source>
        <dbReference type="ARBA" id="ARBA00004251"/>
    </source>
</evidence>
<dbReference type="Gene3D" id="2.60.40.10">
    <property type="entry name" value="Immunoglobulins"/>
    <property type="match status" value="1"/>
</dbReference>
<dbReference type="GeneTree" id="ENSGT00390000006349"/>
<evidence type="ECO:0000256" key="9">
    <source>
        <dbReference type="ARBA" id="ARBA00049937"/>
    </source>
</evidence>
<dbReference type="Proteomes" id="UP000694569">
    <property type="component" value="Unplaced"/>
</dbReference>
<dbReference type="SUPFAM" id="SSF48726">
    <property type="entry name" value="Immunoglobulin"/>
    <property type="match status" value="1"/>
</dbReference>
<dbReference type="PANTHER" id="PTHR35670">
    <property type="entry name" value="TRANSMEMBRANE PROTEIN 81"/>
    <property type="match status" value="1"/>
</dbReference>
<comment type="subcellular location">
    <subcellularLocation>
        <location evidence="1">Cell membrane</location>
        <topology evidence="1">Single-pass type I membrane protein</topology>
    </subcellularLocation>
</comment>
<dbReference type="GO" id="GO:0005886">
    <property type="term" value="C:plasma membrane"/>
    <property type="evidence" value="ECO:0007669"/>
    <property type="project" value="UniProtKB-SubCell"/>
</dbReference>
<keyword evidence="2" id="KW-1003">Cell membrane</keyword>
<evidence type="ECO:0000313" key="14">
    <source>
        <dbReference type="Proteomes" id="UP000694569"/>
    </source>
</evidence>
<dbReference type="OrthoDB" id="9390762at2759"/>
<keyword evidence="5 11" id="KW-1133">Transmembrane helix</keyword>
<dbReference type="AlphaFoldDB" id="A0A8C5LUN5"/>
<evidence type="ECO:0000256" key="6">
    <source>
        <dbReference type="ARBA" id="ARBA00023136"/>
    </source>
</evidence>
<protein>
    <recommendedName>
        <fullName evidence="10">Transmembrane protein 81</fullName>
    </recommendedName>
</protein>
<keyword evidence="4" id="KW-0732">Signal</keyword>
<dbReference type="InterPro" id="IPR036179">
    <property type="entry name" value="Ig-like_dom_sf"/>
</dbReference>
<evidence type="ECO:0000256" key="3">
    <source>
        <dbReference type="ARBA" id="ARBA00022692"/>
    </source>
</evidence>
<keyword evidence="3 11" id="KW-0812">Transmembrane</keyword>
<evidence type="ECO:0000256" key="10">
    <source>
        <dbReference type="ARBA" id="ARBA00050022"/>
    </source>
</evidence>
<reference evidence="13" key="2">
    <citation type="submission" date="2025-09" db="UniProtKB">
        <authorList>
            <consortium name="Ensembl"/>
        </authorList>
    </citation>
    <scope>IDENTIFICATION</scope>
</reference>
<keyword evidence="14" id="KW-1185">Reference proteome</keyword>
<proteinExistence type="predicted"/>
<keyword evidence="6 11" id="KW-0472">Membrane</keyword>
<dbReference type="Pfam" id="PF00047">
    <property type="entry name" value="ig"/>
    <property type="match status" value="1"/>
</dbReference>
<comment type="function">
    <text evidence="9">Essential fertilization factor required for male fertility. Part of a conserved trimeric sperm complex with the essential fertilization factors IZUMO1 and SPACA6 which bridges sperm and oocyte membranes during fertilization by binding to IZUMO1R/JUNO on the oocyte.</text>
</comment>
<accession>A0A8C5LUN5</accession>
<evidence type="ECO:0000256" key="4">
    <source>
        <dbReference type="ARBA" id="ARBA00022729"/>
    </source>
</evidence>
<feature type="transmembrane region" description="Helical" evidence="11">
    <location>
        <begin position="229"/>
        <end position="253"/>
    </location>
</feature>
<evidence type="ECO:0000256" key="7">
    <source>
        <dbReference type="ARBA" id="ARBA00023157"/>
    </source>
</evidence>
<evidence type="ECO:0000259" key="12">
    <source>
        <dbReference type="PROSITE" id="PS50835"/>
    </source>
</evidence>
<evidence type="ECO:0000256" key="5">
    <source>
        <dbReference type="ARBA" id="ARBA00022989"/>
    </source>
</evidence>
<dbReference type="InterPro" id="IPR013783">
    <property type="entry name" value="Ig-like_fold"/>
</dbReference>
<dbReference type="InterPro" id="IPR013151">
    <property type="entry name" value="Immunoglobulin_dom"/>
</dbReference>
<reference evidence="13" key="1">
    <citation type="submission" date="2025-08" db="UniProtKB">
        <authorList>
            <consortium name="Ensembl"/>
        </authorList>
    </citation>
    <scope>IDENTIFICATION</scope>
</reference>
<dbReference type="PROSITE" id="PS50835">
    <property type="entry name" value="IG_LIKE"/>
    <property type="match status" value="1"/>
</dbReference>
<dbReference type="PANTHER" id="PTHR35670:SF1">
    <property type="entry name" value="TRANSMEMBRANE PROTEIN 81"/>
    <property type="match status" value="1"/>
</dbReference>
<dbReference type="Ensembl" id="ENSLLET00000004872.1">
    <property type="protein sequence ID" value="ENSLLEP00000004664.1"/>
    <property type="gene ID" value="ENSLLEG00000002983.1"/>
</dbReference>
<dbReference type="InterPro" id="IPR007110">
    <property type="entry name" value="Ig-like_dom"/>
</dbReference>
<gene>
    <name evidence="13" type="primary">TMEM81</name>
</gene>
<evidence type="ECO:0000313" key="13">
    <source>
        <dbReference type="Ensembl" id="ENSLLEP00000004664.1"/>
    </source>
</evidence>
<sequence>LLVLLYASTIRSTGLASIVYDPVLENLKYVTIPEQLKGVSVKMIIKSSPCSVTCGVGSKLEKQCIVDKYGIRSDCEEVQVKCVATWFCGMFTYTLRLGQSFTMDCLSRDDYGAANQGVLYFWKIARGILTADDMLFELLETRTFSVTLSSIMEKDAGTYRCDVQNYYDQKLLKRIYYGIKVISPATFDLDYDKYLINKGQMETLAGQNSMTSNGNDTEERIQMFSNRMYFIVGIGSGVGILAGIILAVVLFRLKPPGLLYML</sequence>
<evidence type="ECO:0000256" key="2">
    <source>
        <dbReference type="ARBA" id="ARBA00022475"/>
    </source>
</evidence>
<dbReference type="InterPro" id="IPR039293">
    <property type="entry name" value="TMEM81"/>
</dbReference>
<evidence type="ECO:0000256" key="11">
    <source>
        <dbReference type="SAM" id="Phobius"/>
    </source>
</evidence>
<feature type="domain" description="Ig-like" evidence="12">
    <location>
        <begin position="98"/>
        <end position="173"/>
    </location>
</feature>